<dbReference type="EMBL" id="DTHG01000098">
    <property type="protein sequence ID" value="HGW92464.1"/>
    <property type="molecule type" value="Genomic_DNA"/>
</dbReference>
<protein>
    <recommendedName>
        <fullName evidence="2">Gingipain propeptide domain-containing protein</fullName>
    </recommendedName>
</protein>
<reference evidence="1" key="1">
    <citation type="journal article" date="2020" name="mSystems">
        <title>Genome- and Community-Level Interaction Insights into Carbon Utilization and Element Cycling Functions of Hydrothermarchaeota in Hydrothermal Sediment.</title>
        <authorList>
            <person name="Zhou Z."/>
            <person name="Liu Y."/>
            <person name="Xu W."/>
            <person name="Pan J."/>
            <person name="Luo Z.H."/>
            <person name="Li M."/>
        </authorList>
    </citation>
    <scope>NUCLEOTIDE SEQUENCE [LARGE SCALE GENOMIC DNA]</scope>
    <source>
        <strain evidence="1">SpSt-780</strain>
    </source>
</reference>
<sequence>MILIMLLGVLKTGLYNLSFNLSQFNFTIENGYDRIRRIDMLSTTDTGAPELPVKSLNFIHPNGTRVKDIEILSLSLIPVEGTYNIYPAQPPIRLDGSGIPL</sequence>
<name>A0A7C4YAT4_UNCW3</name>
<dbReference type="InterPro" id="IPR038490">
    <property type="entry name" value="Gingipain_propep_sf"/>
</dbReference>
<gene>
    <name evidence="1" type="ORF">ENV67_08020</name>
</gene>
<accession>A0A7C4YAT4</accession>
<comment type="caution">
    <text evidence="1">The sequence shown here is derived from an EMBL/GenBank/DDBJ whole genome shotgun (WGS) entry which is preliminary data.</text>
</comment>
<dbReference type="Gene3D" id="2.60.40.3800">
    <property type="match status" value="1"/>
</dbReference>
<organism evidence="1">
    <name type="scientific">candidate division WOR-3 bacterium</name>
    <dbReference type="NCBI Taxonomy" id="2052148"/>
    <lineage>
        <taxon>Bacteria</taxon>
        <taxon>Bacteria division WOR-3</taxon>
    </lineage>
</organism>
<dbReference type="AlphaFoldDB" id="A0A7C4YAT4"/>
<proteinExistence type="predicted"/>
<evidence type="ECO:0008006" key="2">
    <source>
        <dbReference type="Google" id="ProtNLM"/>
    </source>
</evidence>
<evidence type="ECO:0000313" key="1">
    <source>
        <dbReference type="EMBL" id="HGW92464.1"/>
    </source>
</evidence>